<sequence>MKNDRIGSYIGLAMQAGKVKSGEFATEKSVKSGRAAVVILANDASQNTRKKFKDMCAFYEVPFMEYGTRETLGHSIGKEYRASLAIEDVGFYKAIKKQMDSEQM</sequence>
<organism evidence="2 3">
    <name type="scientific">Candidatus Onthocola gallistercoris</name>
    <dbReference type="NCBI Taxonomy" id="2840876"/>
    <lineage>
        <taxon>Bacteria</taxon>
        <taxon>Bacillati</taxon>
        <taxon>Bacillota</taxon>
        <taxon>Bacilli</taxon>
        <taxon>Candidatus Onthocola</taxon>
    </lineage>
</organism>
<comment type="caution">
    <text evidence="2">The sequence shown here is derived from an EMBL/GenBank/DDBJ whole genome shotgun (WGS) entry which is preliminary data.</text>
</comment>
<proteinExistence type="predicted"/>
<evidence type="ECO:0000313" key="3">
    <source>
        <dbReference type="Proteomes" id="UP000824164"/>
    </source>
</evidence>
<reference evidence="2" key="1">
    <citation type="submission" date="2020-10" db="EMBL/GenBank/DDBJ databases">
        <authorList>
            <person name="Gilroy R."/>
        </authorList>
    </citation>
    <scope>NUCLEOTIDE SEQUENCE</scope>
    <source>
        <strain evidence="2">CHK187-14744</strain>
    </source>
</reference>
<gene>
    <name evidence="2" type="ORF">IAB63_00685</name>
</gene>
<evidence type="ECO:0000313" key="2">
    <source>
        <dbReference type="EMBL" id="HIU01752.1"/>
    </source>
</evidence>
<dbReference type="Pfam" id="PF01248">
    <property type="entry name" value="Ribosomal_L7Ae"/>
    <property type="match status" value="1"/>
</dbReference>
<protein>
    <submittedName>
        <fullName evidence="2">Ribosomal L7Ae/L30e/S12e/Gadd45 family protein</fullName>
    </submittedName>
</protein>
<dbReference type="Proteomes" id="UP000824164">
    <property type="component" value="Unassembled WGS sequence"/>
</dbReference>
<dbReference type="AlphaFoldDB" id="A0A9D1HGG7"/>
<dbReference type="InterPro" id="IPR004038">
    <property type="entry name" value="Ribosomal_eL8/eL30/eS12/Gad45"/>
</dbReference>
<dbReference type="SUPFAM" id="SSF55315">
    <property type="entry name" value="L30e-like"/>
    <property type="match status" value="1"/>
</dbReference>
<name>A0A9D1HGG7_9FIRM</name>
<dbReference type="InterPro" id="IPR029064">
    <property type="entry name" value="Ribosomal_eL30-like_sf"/>
</dbReference>
<dbReference type="Gene3D" id="3.30.1330.30">
    <property type="match status" value="1"/>
</dbReference>
<reference evidence="2" key="2">
    <citation type="journal article" date="2021" name="PeerJ">
        <title>Extensive microbial diversity within the chicken gut microbiome revealed by metagenomics and culture.</title>
        <authorList>
            <person name="Gilroy R."/>
            <person name="Ravi A."/>
            <person name="Getino M."/>
            <person name="Pursley I."/>
            <person name="Horton D.L."/>
            <person name="Alikhan N.F."/>
            <person name="Baker D."/>
            <person name="Gharbi K."/>
            <person name="Hall N."/>
            <person name="Watson M."/>
            <person name="Adriaenssens E.M."/>
            <person name="Foster-Nyarko E."/>
            <person name="Jarju S."/>
            <person name="Secka A."/>
            <person name="Antonio M."/>
            <person name="Oren A."/>
            <person name="Chaudhuri R.R."/>
            <person name="La Ragione R."/>
            <person name="Hildebrand F."/>
            <person name="Pallen M.J."/>
        </authorList>
    </citation>
    <scope>NUCLEOTIDE SEQUENCE</scope>
    <source>
        <strain evidence="2">CHK187-14744</strain>
    </source>
</reference>
<evidence type="ECO:0000259" key="1">
    <source>
        <dbReference type="Pfam" id="PF01248"/>
    </source>
</evidence>
<feature type="domain" description="Ribosomal protein eL8/eL30/eS12/Gadd45" evidence="1">
    <location>
        <begin position="6"/>
        <end position="93"/>
    </location>
</feature>
<dbReference type="EMBL" id="DVLT01000004">
    <property type="protein sequence ID" value="HIU01752.1"/>
    <property type="molecule type" value="Genomic_DNA"/>
</dbReference>
<accession>A0A9D1HGG7</accession>